<evidence type="ECO:0000256" key="2">
    <source>
        <dbReference type="SAM" id="Phobius"/>
    </source>
</evidence>
<keyword evidence="2" id="KW-1133">Transmembrane helix</keyword>
<keyword evidence="2" id="KW-0812">Transmembrane</keyword>
<dbReference type="PANTHER" id="PTHR38499:SF1">
    <property type="entry name" value="ADIPOGENIN"/>
    <property type="match status" value="1"/>
</dbReference>
<organism evidence="3 4">
    <name type="scientific">Podarcis lilfordi</name>
    <name type="common">Lilford's wall lizard</name>
    <dbReference type="NCBI Taxonomy" id="74358"/>
    <lineage>
        <taxon>Eukaryota</taxon>
        <taxon>Metazoa</taxon>
        <taxon>Chordata</taxon>
        <taxon>Craniata</taxon>
        <taxon>Vertebrata</taxon>
        <taxon>Euteleostomi</taxon>
        <taxon>Lepidosauria</taxon>
        <taxon>Squamata</taxon>
        <taxon>Bifurcata</taxon>
        <taxon>Unidentata</taxon>
        <taxon>Episquamata</taxon>
        <taxon>Laterata</taxon>
        <taxon>Lacertibaenia</taxon>
        <taxon>Lacertidae</taxon>
        <taxon>Podarcis</taxon>
    </lineage>
</organism>
<dbReference type="GO" id="GO:0045444">
    <property type="term" value="P:fat cell differentiation"/>
    <property type="evidence" value="ECO:0007669"/>
    <property type="project" value="InterPro"/>
</dbReference>
<dbReference type="AlphaFoldDB" id="A0AA35PAG7"/>
<dbReference type="Pfam" id="PF15202">
    <property type="entry name" value="Adipogenin"/>
    <property type="match status" value="1"/>
</dbReference>
<dbReference type="EMBL" id="OX395131">
    <property type="protein sequence ID" value="CAI5778133.1"/>
    <property type="molecule type" value="Genomic_DNA"/>
</dbReference>
<protein>
    <submittedName>
        <fullName evidence="3">Adipogenin isoform X1</fullName>
    </submittedName>
</protein>
<evidence type="ECO:0000313" key="3">
    <source>
        <dbReference type="EMBL" id="CAI5778133.1"/>
    </source>
</evidence>
<keyword evidence="4" id="KW-1185">Reference proteome</keyword>
<dbReference type="PANTHER" id="PTHR38499">
    <property type="entry name" value="ADIPOGENIN"/>
    <property type="match status" value="1"/>
</dbReference>
<accession>A0AA35PAG7</accession>
<sequence length="222" mass="25258">MKYPLVPLINDLTFPVLFFWFCLPFGILLILFIFWLQHLLNDAQVSITKEIKMPPSDNSDGNADLESENESRGNNSQGKMHRRASTSDIRTTLPVKKMKPKPAYLSSKEAVQIKGLSAFISDRLDHNVKQYCLDKSSLYNTVMLICTLLVSLLFNLLCQLLEVSNVLRIQLLPSSLAVRVYQLFAWVTQKLAKIMISLKQEISARSAFFLGKREKRTFGAKA</sequence>
<feature type="transmembrane region" description="Helical" evidence="2">
    <location>
        <begin position="12"/>
        <end position="36"/>
    </location>
</feature>
<dbReference type="InterPro" id="IPR027938">
    <property type="entry name" value="Adipogenin"/>
</dbReference>
<feature type="transmembrane region" description="Helical" evidence="2">
    <location>
        <begin position="138"/>
        <end position="157"/>
    </location>
</feature>
<feature type="region of interest" description="Disordered" evidence="1">
    <location>
        <begin position="51"/>
        <end position="86"/>
    </location>
</feature>
<proteinExistence type="predicted"/>
<dbReference type="Proteomes" id="UP001178461">
    <property type="component" value="Chromosome 6"/>
</dbReference>
<evidence type="ECO:0000256" key="1">
    <source>
        <dbReference type="SAM" id="MobiDB-lite"/>
    </source>
</evidence>
<keyword evidence="2" id="KW-0472">Membrane</keyword>
<reference evidence="3" key="1">
    <citation type="submission" date="2022-12" db="EMBL/GenBank/DDBJ databases">
        <authorList>
            <person name="Alioto T."/>
            <person name="Alioto T."/>
            <person name="Gomez Garrido J."/>
        </authorList>
    </citation>
    <scope>NUCLEOTIDE SEQUENCE</scope>
</reference>
<gene>
    <name evidence="3" type="ORF">PODLI_1B025364</name>
</gene>
<evidence type="ECO:0000313" key="4">
    <source>
        <dbReference type="Proteomes" id="UP001178461"/>
    </source>
</evidence>
<name>A0AA35PAG7_9SAUR</name>